<organism evidence="3 4">
    <name type="scientific">Pseudomonas oryzihabitans</name>
    <dbReference type="NCBI Taxonomy" id="47885"/>
    <lineage>
        <taxon>Bacteria</taxon>
        <taxon>Pseudomonadati</taxon>
        <taxon>Pseudomonadota</taxon>
        <taxon>Gammaproteobacteria</taxon>
        <taxon>Pseudomonadales</taxon>
        <taxon>Pseudomonadaceae</taxon>
        <taxon>Pseudomonas</taxon>
    </lineage>
</organism>
<dbReference type="PANTHER" id="PTHR45398">
    <property type="match status" value="1"/>
</dbReference>
<dbReference type="PANTHER" id="PTHR45398:SF1">
    <property type="entry name" value="ENZYME, PUTATIVE (JCVI)-RELATED"/>
    <property type="match status" value="1"/>
</dbReference>
<dbReference type="SUPFAM" id="SSF56801">
    <property type="entry name" value="Acetyl-CoA synthetase-like"/>
    <property type="match status" value="1"/>
</dbReference>
<dbReference type="Proteomes" id="UP000064137">
    <property type="component" value="Chromosome"/>
</dbReference>
<dbReference type="EMBL" id="CP013987">
    <property type="protein sequence ID" value="ALZ86190.1"/>
    <property type="molecule type" value="Genomic_DNA"/>
</dbReference>
<evidence type="ECO:0000259" key="2">
    <source>
        <dbReference type="Pfam" id="PF22818"/>
    </source>
</evidence>
<proteinExistence type="predicted"/>
<dbReference type="Pfam" id="PF22818">
    <property type="entry name" value="ApeI-like"/>
    <property type="match status" value="1"/>
</dbReference>
<dbReference type="Gene3D" id="3.40.50.12780">
    <property type="entry name" value="N-terminal domain of ligase-like"/>
    <property type="match status" value="1"/>
</dbReference>
<evidence type="ECO:0000313" key="3">
    <source>
        <dbReference type="EMBL" id="ALZ86190.1"/>
    </source>
</evidence>
<feature type="domain" description="AMP-dependent synthetase/ligase" evidence="1">
    <location>
        <begin position="91"/>
        <end position="272"/>
    </location>
</feature>
<evidence type="ECO:0000259" key="1">
    <source>
        <dbReference type="Pfam" id="PF00501"/>
    </source>
</evidence>
<feature type="domain" description="ApeI dehydratase-like" evidence="2">
    <location>
        <begin position="443"/>
        <end position="540"/>
    </location>
</feature>
<dbReference type="KEGG" id="por:APT59_19015"/>
<dbReference type="Gene3D" id="3.10.129.10">
    <property type="entry name" value="Hotdog Thioesterase"/>
    <property type="match status" value="1"/>
</dbReference>
<protein>
    <submittedName>
        <fullName evidence="3">AMP-binding protein</fullName>
    </submittedName>
</protein>
<reference evidence="3 4" key="1">
    <citation type="submission" date="2016-01" db="EMBL/GenBank/DDBJ databases">
        <title>Annotation of Pseudomonas oryzihabitans USDA-ARS-USMARC-56511.</title>
        <authorList>
            <person name="Harhay G.P."/>
            <person name="Harhay D.M."/>
            <person name="Smith T.P.L."/>
            <person name="Bono J.L."/>
            <person name="Heaton M.P."/>
            <person name="Clawson M.L."/>
            <person name="Chitko-Mckown C.G."/>
            <person name="Capik S.F."/>
            <person name="DeDonder K.D."/>
            <person name="Apley M.D."/>
            <person name="Lubbers B.V."/>
            <person name="White B.J."/>
            <person name="Larson R.L."/>
        </authorList>
    </citation>
    <scope>NUCLEOTIDE SEQUENCE [LARGE SCALE GENOMIC DNA]</scope>
    <source>
        <strain evidence="3 4">USDA-ARS-USMARC-56511</strain>
    </source>
</reference>
<dbReference type="InterPro" id="IPR000873">
    <property type="entry name" value="AMP-dep_synth/lig_dom"/>
</dbReference>
<dbReference type="AlphaFoldDB" id="A0A0U4P745"/>
<dbReference type="RefSeq" id="WP_059316292.1">
    <property type="nucleotide sequence ID" value="NZ_CP013987.1"/>
</dbReference>
<dbReference type="Pfam" id="PF00501">
    <property type="entry name" value="AMP-binding"/>
    <property type="match status" value="1"/>
</dbReference>
<name>A0A0U4P745_9PSED</name>
<dbReference type="InterPro" id="IPR045851">
    <property type="entry name" value="AMP-bd_C_sf"/>
</dbReference>
<dbReference type="InterPro" id="IPR029069">
    <property type="entry name" value="HotDog_dom_sf"/>
</dbReference>
<accession>A0A0U4P745</accession>
<evidence type="ECO:0000313" key="4">
    <source>
        <dbReference type="Proteomes" id="UP000064137"/>
    </source>
</evidence>
<dbReference type="OrthoDB" id="9787658at2"/>
<dbReference type="InterPro" id="IPR054545">
    <property type="entry name" value="ApeI-like"/>
</dbReference>
<gene>
    <name evidence="3" type="ORF">APT59_19015</name>
</gene>
<dbReference type="SUPFAM" id="SSF54637">
    <property type="entry name" value="Thioesterase/thiol ester dehydrase-isomerase"/>
    <property type="match status" value="1"/>
</dbReference>
<dbReference type="InterPro" id="IPR042099">
    <property type="entry name" value="ANL_N_sf"/>
</dbReference>
<sequence>MTFTPLAELLGAASPLDAALKQRALSLAAAFQSAGLRRLALYLDDAEDLACALLGAWRAGIEVVLPADAQPATRARLVPTLDAWLDDLAGWTAAEPLAPAPLDLQAPLLTLSTSGSSGEPKLIAKQLFQLANEVAALERLWGESLGEATILGSVSTQHIYGLLFRVLWPLCSGRPFARQALPFTEELQRETAALLREGRRAVWISSPALLKRLGENLDDAILGQVVRVFSSGGVLPEAAATACQARFGQYPTEVYGSSETGGIAWRQGPQPWQAFADLTLGQDADGALWLSSPYLPQGVREQTMDGVSLLGDGRFELLGRLDRIVKLEEKRIALPALEARLLDHPAVADVRLGVVQQGRALLGALVALSESGLHQLRNGGRRALVAELREYLAGHCEAIALPRRWRLLLALPYSAQGKLAQAEVERLLAQPRPVDIEPLGVERTEDGWRLELEVAPDLAFFSGHFPTAPVVPGVVQVGWAQRLARQHLNLPADFAGMEVLKFQQLLRPGDRVTLTFHFDATRSKLHFAFRQGTAACSSGRILLKEAQP</sequence>
<dbReference type="Gene3D" id="3.30.300.30">
    <property type="match status" value="1"/>
</dbReference>